<dbReference type="SMART" id="SM00984">
    <property type="entry name" value="UDPG_MGDP_dh_C"/>
    <property type="match status" value="1"/>
</dbReference>
<organism evidence="9 10">
    <name type="scientific">Nostoc favosum CHAB5714</name>
    <dbReference type="NCBI Taxonomy" id="2780399"/>
    <lineage>
        <taxon>Bacteria</taxon>
        <taxon>Bacillati</taxon>
        <taxon>Cyanobacteriota</taxon>
        <taxon>Cyanophyceae</taxon>
        <taxon>Nostocales</taxon>
        <taxon>Nostocaceae</taxon>
        <taxon>Nostoc</taxon>
        <taxon>Nostoc favosum</taxon>
    </lineage>
</organism>
<evidence type="ECO:0000313" key="10">
    <source>
        <dbReference type="Proteomes" id="UP001199525"/>
    </source>
</evidence>
<reference evidence="9 10" key="1">
    <citation type="journal article" date="2021" name="Microorganisms">
        <title>Genome Evolution of Filamentous Cyanobacterium Nostoc Species: From Facultative Symbiosis to Free Living.</title>
        <authorList>
            <person name="Huo D."/>
            <person name="Li H."/>
            <person name="Cai F."/>
            <person name="Guo X."/>
            <person name="Qiao Z."/>
            <person name="Wang W."/>
            <person name="Yu G."/>
            <person name="Li R."/>
        </authorList>
    </citation>
    <scope>NUCLEOTIDE SEQUENCE [LARGE SCALE GENOMIC DNA]</scope>
    <source>
        <strain evidence="9 10">CHAB 5714</strain>
    </source>
</reference>
<evidence type="ECO:0000256" key="5">
    <source>
        <dbReference type="ARBA" id="ARBA00023027"/>
    </source>
</evidence>
<dbReference type="InterPro" id="IPR017476">
    <property type="entry name" value="UDP-Glc/GDP-Man"/>
</dbReference>
<comment type="catalytic activity">
    <reaction evidence="6 7">
        <text>UDP-alpha-D-glucose + 2 NAD(+) + H2O = UDP-alpha-D-glucuronate + 2 NADH + 3 H(+)</text>
        <dbReference type="Rhea" id="RHEA:23596"/>
        <dbReference type="ChEBI" id="CHEBI:15377"/>
        <dbReference type="ChEBI" id="CHEBI:15378"/>
        <dbReference type="ChEBI" id="CHEBI:57540"/>
        <dbReference type="ChEBI" id="CHEBI:57945"/>
        <dbReference type="ChEBI" id="CHEBI:58052"/>
        <dbReference type="ChEBI" id="CHEBI:58885"/>
        <dbReference type="EC" id="1.1.1.22"/>
    </reaction>
</comment>
<dbReference type="InterPro" id="IPR028357">
    <property type="entry name" value="UDPglc_DH_bac"/>
</dbReference>
<dbReference type="PROSITE" id="PS51257">
    <property type="entry name" value="PROKAR_LIPOPROTEIN"/>
    <property type="match status" value="1"/>
</dbReference>
<comment type="similarity">
    <text evidence="2 7">Belongs to the UDP-glucose/GDP-mannose dehydrogenase family.</text>
</comment>
<dbReference type="NCBIfam" id="TIGR03026">
    <property type="entry name" value="NDP-sugDHase"/>
    <property type="match status" value="1"/>
</dbReference>
<dbReference type="InterPro" id="IPR014026">
    <property type="entry name" value="UDP-Glc/GDP-Man_DH_dimer"/>
</dbReference>
<evidence type="ECO:0000256" key="3">
    <source>
        <dbReference type="ARBA" id="ARBA00012954"/>
    </source>
</evidence>
<dbReference type="InterPro" id="IPR014027">
    <property type="entry name" value="UDP-Glc/GDP-Man_DH_C"/>
</dbReference>
<dbReference type="SUPFAM" id="SSF51735">
    <property type="entry name" value="NAD(P)-binding Rossmann-fold domains"/>
    <property type="match status" value="1"/>
</dbReference>
<evidence type="ECO:0000256" key="7">
    <source>
        <dbReference type="PIRNR" id="PIRNR000124"/>
    </source>
</evidence>
<accession>A0ABS8I1N3</accession>
<comment type="caution">
    <text evidence="9">The sequence shown here is derived from an EMBL/GenBank/DDBJ whole genome shotgun (WGS) entry which is preliminary data.</text>
</comment>
<dbReference type="SUPFAM" id="SSF48179">
    <property type="entry name" value="6-phosphogluconate dehydrogenase C-terminal domain-like"/>
    <property type="match status" value="1"/>
</dbReference>
<dbReference type="RefSeq" id="WP_229482664.1">
    <property type="nucleotide sequence ID" value="NZ_JAIVFQ010000002.1"/>
</dbReference>
<dbReference type="Gene3D" id="3.40.50.720">
    <property type="entry name" value="NAD(P)-binding Rossmann-like Domain"/>
    <property type="match status" value="2"/>
</dbReference>
<dbReference type="EC" id="1.1.1.22" evidence="3 7"/>
<protein>
    <recommendedName>
        <fullName evidence="3 7">UDP-glucose 6-dehydrogenase</fullName>
        <ecNumber evidence="3 7">1.1.1.22</ecNumber>
    </recommendedName>
</protein>
<evidence type="ECO:0000256" key="1">
    <source>
        <dbReference type="ARBA" id="ARBA00004701"/>
    </source>
</evidence>
<dbReference type="EMBL" id="JAIVFQ010000002">
    <property type="protein sequence ID" value="MCC5597992.1"/>
    <property type="molecule type" value="Genomic_DNA"/>
</dbReference>
<proteinExistence type="inferred from homology"/>
<comment type="pathway">
    <text evidence="1">Nucleotide-sugar biosynthesis; UDP-alpha-D-glucuronate biosynthesis; UDP-alpha-D-glucuronate from UDP-alpha-D-glucose: step 1/1.</text>
</comment>
<dbReference type="InterPro" id="IPR001732">
    <property type="entry name" value="UDP-Glc/GDP-Man_DH_N"/>
</dbReference>
<keyword evidence="5 7" id="KW-0520">NAD</keyword>
<dbReference type="SUPFAM" id="SSF52413">
    <property type="entry name" value="UDP-glucose/GDP-mannose dehydrogenase C-terminal domain"/>
    <property type="match status" value="1"/>
</dbReference>
<dbReference type="Pfam" id="PF03720">
    <property type="entry name" value="UDPG_MGDP_dh_C"/>
    <property type="match status" value="1"/>
</dbReference>
<keyword evidence="10" id="KW-1185">Reference proteome</keyword>
<dbReference type="PIRSF" id="PIRSF500134">
    <property type="entry name" value="UDPglc_DH_bac"/>
    <property type="match status" value="1"/>
</dbReference>
<dbReference type="PANTHER" id="PTHR43750">
    <property type="entry name" value="UDP-GLUCOSE 6-DEHYDROGENASE TUAD"/>
    <property type="match status" value="1"/>
</dbReference>
<gene>
    <name evidence="9" type="ORF">LC586_01735</name>
</gene>
<evidence type="ECO:0000256" key="4">
    <source>
        <dbReference type="ARBA" id="ARBA00023002"/>
    </source>
</evidence>
<dbReference type="PANTHER" id="PTHR43750:SF3">
    <property type="entry name" value="UDP-GLUCOSE 6-DEHYDROGENASE TUAD"/>
    <property type="match status" value="1"/>
</dbReference>
<dbReference type="Pfam" id="PF03721">
    <property type="entry name" value="UDPG_MGDP_dh_N"/>
    <property type="match status" value="1"/>
</dbReference>
<dbReference type="PIRSF" id="PIRSF000124">
    <property type="entry name" value="UDPglc_GDPman_dh"/>
    <property type="match status" value="1"/>
</dbReference>
<dbReference type="Gene3D" id="1.20.5.100">
    <property type="entry name" value="Cytochrome c1, transmembrane anchor, C-terminal"/>
    <property type="match status" value="1"/>
</dbReference>
<keyword evidence="4 7" id="KW-0560">Oxidoreductase</keyword>
<dbReference type="InterPro" id="IPR036220">
    <property type="entry name" value="UDP-Glc/GDP-Man_DH_C_sf"/>
</dbReference>
<sequence>MRVCVIGTGYVGLVTGACLAHIGHDVICVDNNEEKVKLMKSGQSPIFEPGLSEIIQSAIQTEKIHFTSDLAAGVSHGEILFIAVGTPPLPTGESDTRYVEAVARGIGENLNGGYKVIVNKSTVPIGSGDWVRMLVLDGVAERQKTLVPAGGVPSDEKLPEFAAEFDVISNPEFLREGSAVHDTFNPDRIVLGGNSQRAVALMRQLYAPIVERKYADDQSLPPVPILATDLSSAEMIKYAANAFLATKISFINEVANICDRVGADVTQVAKGIGLDSRIGNKFLQAGIGWGGSCFPKDVSALIHTADDYGYEAQLLKSAVSVNERQRLIALEKLQQVLKILKGKTVGLLGLTFKPDTDDMRDAPALNLIEQLNRLGAKVKAYDPIVSQTGMRHGLSGVLVETDAERLADGCDALVLVTEWQQFSTLDYVKMAKLMAHPVIIDGRNFLDPEAMIRAGFQYVGVGR</sequence>
<evidence type="ECO:0000256" key="2">
    <source>
        <dbReference type="ARBA" id="ARBA00006601"/>
    </source>
</evidence>
<dbReference type="Pfam" id="PF00984">
    <property type="entry name" value="UDPG_MGDP_dh"/>
    <property type="match status" value="1"/>
</dbReference>
<dbReference type="InterPro" id="IPR008927">
    <property type="entry name" value="6-PGluconate_DH-like_C_sf"/>
</dbReference>
<feature type="domain" description="UDP-glucose/GDP-mannose dehydrogenase C-terminal" evidence="8">
    <location>
        <begin position="346"/>
        <end position="448"/>
    </location>
</feature>
<evidence type="ECO:0000313" key="9">
    <source>
        <dbReference type="EMBL" id="MCC5597992.1"/>
    </source>
</evidence>
<dbReference type="Proteomes" id="UP001199525">
    <property type="component" value="Unassembled WGS sequence"/>
</dbReference>
<evidence type="ECO:0000259" key="8">
    <source>
        <dbReference type="SMART" id="SM00984"/>
    </source>
</evidence>
<name>A0ABS8I1N3_9NOSO</name>
<dbReference type="InterPro" id="IPR036291">
    <property type="entry name" value="NAD(P)-bd_dom_sf"/>
</dbReference>
<evidence type="ECO:0000256" key="6">
    <source>
        <dbReference type="ARBA" id="ARBA00047473"/>
    </source>
</evidence>